<evidence type="ECO:0000313" key="2">
    <source>
        <dbReference type="EMBL" id="KAH6885743.1"/>
    </source>
</evidence>
<feature type="compositionally biased region" description="Polar residues" evidence="1">
    <location>
        <begin position="63"/>
        <end position="77"/>
    </location>
</feature>
<dbReference type="EMBL" id="JAGPYM010000017">
    <property type="protein sequence ID" value="KAH6885743.1"/>
    <property type="molecule type" value="Genomic_DNA"/>
</dbReference>
<comment type="caution">
    <text evidence="2">The sequence shown here is derived from an EMBL/GenBank/DDBJ whole genome shotgun (WGS) entry which is preliminary data.</text>
</comment>
<feature type="compositionally biased region" description="Basic and acidic residues" evidence="1">
    <location>
        <begin position="87"/>
        <end position="97"/>
    </location>
</feature>
<proteinExistence type="predicted"/>
<evidence type="ECO:0000313" key="3">
    <source>
        <dbReference type="Proteomes" id="UP000777438"/>
    </source>
</evidence>
<name>A0A9P8VZ14_9HYPO</name>
<dbReference type="AlphaFoldDB" id="A0A9P8VZ14"/>
<protein>
    <submittedName>
        <fullName evidence="2">Uncharacterized protein</fullName>
    </submittedName>
</protein>
<gene>
    <name evidence="2" type="ORF">B0T10DRAFT_83506</name>
</gene>
<sequence>MQTLSPPGRHPHLPTSTSSRTLSMHFCNPRFNPLRIPEICYDGLKPRHVRPKVETAAVAGQMPSASSAELMSSTNPKPLNLGNAASHEGKSGRKSARELQSPELLGCVSRTGGTSPGVMCRRRWAGMGGNQRRTTRSTRGRSEERSSDAEDARDMPRRCHGVLSESVFPEINHPVDRDSHSSETGNRWMMTTRPFRVLQRCREPTRNVSLGSEPQFRGVSTPNLPVTTRRQL</sequence>
<feature type="region of interest" description="Disordered" evidence="1">
    <location>
        <begin position="60"/>
        <end position="157"/>
    </location>
</feature>
<feature type="compositionally biased region" description="Basic and acidic residues" evidence="1">
    <location>
        <begin position="140"/>
        <end position="157"/>
    </location>
</feature>
<organism evidence="2 3">
    <name type="scientific">Thelonectria olida</name>
    <dbReference type="NCBI Taxonomy" id="1576542"/>
    <lineage>
        <taxon>Eukaryota</taxon>
        <taxon>Fungi</taxon>
        <taxon>Dikarya</taxon>
        <taxon>Ascomycota</taxon>
        <taxon>Pezizomycotina</taxon>
        <taxon>Sordariomycetes</taxon>
        <taxon>Hypocreomycetidae</taxon>
        <taxon>Hypocreales</taxon>
        <taxon>Nectriaceae</taxon>
        <taxon>Thelonectria</taxon>
    </lineage>
</organism>
<evidence type="ECO:0000256" key="1">
    <source>
        <dbReference type="SAM" id="MobiDB-lite"/>
    </source>
</evidence>
<reference evidence="2 3" key="1">
    <citation type="journal article" date="2021" name="Nat. Commun.">
        <title>Genetic determinants of endophytism in the Arabidopsis root mycobiome.</title>
        <authorList>
            <person name="Mesny F."/>
            <person name="Miyauchi S."/>
            <person name="Thiergart T."/>
            <person name="Pickel B."/>
            <person name="Atanasova L."/>
            <person name="Karlsson M."/>
            <person name="Huettel B."/>
            <person name="Barry K.W."/>
            <person name="Haridas S."/>
            <person name="Chen C."/>
            <person name="Bauer D."/>
            <person name="Andreopoulos W."/>
            <person name="Pangilinan J."/>
            <person name="LaButti K."/>
            <person name="Riley R."/>
            <person name="Lipzen A."/>
            <person name="Clum A."/>
            <person name="Drula E."/>
            <person name="Henrissat B."/>
            <person name="Kohler A."/>
            <person name="Grigoriev I.V."/>
            <person name="Martin F.M."/>
            <person name="Hacquard S."/>
        </authorList>
    </citation>
    <scope>NUCLEOTIDE SEQUENCE [LARGE SCALE GENOMIC DNA]</scope>
    <source>
        <strain evidence="2 3">MPI-CAGE-CH-0241</strain>
    </source>
</reference>
<feature type="region of interest" description="Disordered" evidence="1">
    <location>
        <begin position="206"/>
        <end position="232"/>
    </location>
</feature>
<accession>A0A9P8VZ14</accession>
<dbReference type="Proteomes" id="UP000777438">
    <property type="component" value="Unassembled WGS sequence"/>
</dbReference>
<keyword evidence="3" id="KW-1185">Reference proteome</keyword>
<feature type="region of interest" description="Disordered" evidence="1">
    <location>
        <begin position="1"/>
        <end position="22"/>
    </location>
</feature>